<evidence type="ECO:0000313" key="2">
    <source>
        <dbReference type="EMBL" id="PVH35333.1"/>
    </source>
</evidence>
<name>A0A2T8ICC0_9POAL</name>
<organism evidence="2">
    <name type="scientific">Panicum hallii</name>
    <dbReference type="NCBI Taxonomy" id="206008"/>
    <lineage>
        <taxon>Eukaryota</taxon>
        <taxon>Viridiplantae</taxon>
        <taxon>Streptophyta</taxon>
        <taxon>Embryophyta</taxon>
        <taxon>Tracheophyta</taxon>
        <taxon>Spermatophyta</taxon>
        <taxon>Magnoliopsida</taxon>
        <taxon>Liliopsida</taxon>
        <taxon>Poales</taxon>
        <taxon>Poaceae</taxon>
        <taxon>PACMAD clade</taxon>
        <taxon>Panicoideae</taxon>
        <taxon>Panicodae</taxon>
        <taxon>Paniceae</taxon>
        <taxon>Panicinae</taxon>
        <taxon>Panicum</taxon>
        <taxon>Panicum sect. Panicum</taxon>
    </lineage>
</organism>
<accession>A0A2T8ICC0</accession>
<dbReference type="AlphaFoldDB" id="A0A2T8ICC0"/>
<dbReference type="EMBL" id="CM008052">
    <property type="protein sequence ID" value="PVH35333.1"/>
    <property type="molecule type" value="Genomic_DNA"/>
</dbReference>
<sequence length="263" mass="29348">MDVTFRESEPFYGEKTNLSSLFSSLDSPIIDGDCQEGEKEASETKESDSQPRQMEIVIGTTPCSMNEPNYTCVGEPHQDGENSNVHNVPIQQQSEGIMEVVSGSSASTQISNPTHEGLQNKDTSRVYTRRKYRSQMEATNLDLESTPELCPLEPVHESEPEIIDVSSAFKIGVEDSLLNDLPIALRKGTRTKVGMPPLRYGFEHDIANYVSYTSLSPAYIAYIASLQSAKIPRVWKEAKQDPSGVRPCWRSWELLKRTKLGTL</sequence>
<protein>
    <submittedName>
        <fullName evidence="2">Uncharacterized protein</fullName>
    </submittedName>
</protein>
<dbReference type="Gramene" id="PVH35333">
    <property type="protein sequence ID" value="PVH35333"/>
    <property type="gene ID" value="PAHAL_7G154300"/>
</dbReference>
<evidence type="ECO:0000256" key="1">
    <source>
        <dbReference type="SAM" id="MobiDB-lite"/>
    </source>
</evidence>
<feature type="compositionally biased region" description="Basic and acidic residues" evidence="1">
    <location>
        <begin position="36"/>
        <end position="49"/>
    </location>
</feature>
<dbReference type="Proteomes" id="UP000243499">
    <property type="component" value="Chromosome 7"/>
</dbReference>
<proteinExistence type="predicted"/>
<feature type="region of interest" description="Disordered" evidence="1">
    <location>
        <begin position="23"/>
        <end position="53"/>
    </location>
</feature>
<gene>
    <name evidence="2" type="ORF">PAHAL_7G154300</name>
</gene>
<reference evidence="2" key="1">
    <citation type="submission" date="2018-04" db="EMBL/GenBank/DDBJ databases">
        <title>WGS assembly of Panicum hallii.</title>
        <authorList>
            <person name="Lovell J."/>
            <person name="Jenkins J."/>
            <person name="Lowry D."/>
            <person name="Mamidi S."/>
            <person name="Sreedasyam A."/>
            <person name="Weng X."/>
            <person name="Barry K."/>
            <person name="Bonette J."/>
            <person name="Campitelli B."/>
            <person name="Daum C."/>
            <person name="Gordon S."/>
            <person name="Gould B."/>
            <person name="Lipzen A."/>
            <person name="Macqueen A."/>
            <person name="Palacio-Mejia J."/>
            <person name="Plott C."/>
            <person name="Shakirov E."/>
            <person name="Shu S."/>
            <person name="Yoshinaga Y."/>
            <person name="Zane M."/>
            <person name="Rokhsar D."/>
            <person name="Grimwood J."/>
            <person name="Schmutz J."/>
            <person name="Juenger T."/>
        </authorList>
    </citation>
    <scope>NUCLEOTIDE SEQUENCE [LARGE SCALE GENOMIC DNA]</scope>
    <source>
        <strain evidence="2">FIL2</strain>
    </source>
</reference>